<evidence type="ECO:0000256" key="4">
    <source>
        <dbReference type="ARBA" id="ARBA00022753"/>
    </source>
</evidence>
<evidence type="ECO:0000259" key="7">
    <source>
        <dbReference type="Pfam" id="PF07200"/>
    </source>
</evidence>
<gene>
    <name evidence="8" type="ORF">NLS_LOCUS5969</name>
</gene>
<evidence type="ECO:0000256" key="3">
    <source>
        <dbReference type="ARBA" id="ARBA00022448"/>
    </source>
</evidence>
<protein>
    <recommendedName>
        <fullName evidence="7">VPS37 C-terminal domain-containing protein</fullName>
    </recommendedName>
</protein>
<dbReference type="GO" id="GO:0006623">
    <property type="term" value="P:protein targeting to vacuole"/>
    <property type="evidence" value="ECO:0007669"/>
    <property type="project" value="TreeGrafter"/>
</dbReference>
<dbReference type="GO" id="GO:0043162">
    <property type="term" value="P:ubiquitin-dependent protein catabolic process via the multivesicular body sorting pathway"/>
    <property type="evidence" value="ECO:0007669"/>
    <property type="project" value="TreeGrafter"/>
</dbReference>
<evidence type="ECO:0000256" key="2">
    <source>
        <dbReference type="ARBA" id="ARBA00007617"/>
    </source>
</evidence>
<sequence>MLRYRRDVMVDTSYESLLDVCVSAAMTSIKNMNYDQVAELLNDDDDNKKIDEIVDGISQVRTLPTEREMGLVQNKSLAEWNLSQEPKIEEAKRQLRTTYEEAVKVKQEIRCRKKDRWTHRVHFSKLLHSLLMTKAKLDVFAEVCELTVV</sequence>
<evidence type="ECO:0000256" key="5">
    <source>
        <dbReference type="ARBA" id="ARBA00022927"/>
    </source>
</evidence>
<evidence type="ECO:0000256" key="1">
    <source>
        <dbReference type="ARBA" id="ARBA00004633"/>
    </source>
</evidence>
<dbReference type="OMA" id="RWTHRVH"/>
<dbReference type="EMBL" id="UYRX01000487">
    <property type="protein sequence ID" value="VDK82894.1"/>
    <property type="molecule type" value="Genomic_DNA"/>
</dbReference>
<reference evidence="8 9" key="1">
    <citation type="submission" date="2018-08" db="EMBL/GenBank/DDBJ databases">
        <authorList>
            <person name="Laetsch R D."/>
            <person name="Stevens L."/>
            <person name="Kumar S."/>
            <person name="Blaxter L. M."/>
        </authorList>
    </citation>
    <scope>NUCLEOTIDE SEQUENCE [LARGE SCALE GENOMIC DNA]</scope>
</reference>
<name>A0A3P6UXA6_LITSI</name>
<keyword evidence="3" id="KW-0813">Transport</keyword>
<dbReference type="GO" id="GO:0000813">
    <property type="term" value="C:ESCRT I complex"/>
    <property type="evidence" value="ECO:0007669"/>
    <property type="project" value="TreeGrafter"/>
</dbReference>
<dbReference type="Proteomes" id="UP000277928">
    <property type="component" value="Unassembled WGS sequence"/>
</dbReference>
<dbReference type="InterPro" id="IPR009851">
    <property type="entry name" value="Mod_r"/>
</dbReference>
<dbReference type="STRING" id="42156.A0A3P6UXA6"/>
<dbReference type="AlphaFoldDB" id="A0A3P6UXA6"/>
<keyword evidence="4" id="KW-0967">Endosome</keyword>
<comment type="function">
    <text evidence="6">Component of the ESCRT-I complex, a regulator of vesicular trafficking process. Required for the sorting of endocytic ubiquitinated cargos into multivesicular bodies. May be involved in cell growth and differentiation.</text>
</comment>
<dbReference type="GO" id="GO:0006612">
    <property type="term" value="P:protein targeting to membrane"/>
    <property type="evidence" value="ECO:0007669"/>
    <property type="project" value="TreeGrafter"/>
</dbReference>
<comment type="similarity">
    <text evidence="2">Belongs to the VPS37 family.</text>
</comment>
<proteinExistence type="inferred from homology"/>
<feature type="domain" description="VPS37 C-terminal" evidence="7">
    <location>
        <begin position="30"/>
        <end position="114"/>
    </location>
</feature>
<evidence type="ECO:0000256" key="6">
    <source>
        <dbReference type="ARBA" id="ARBA00025010"/>
    </source>
</evidence>
<dbReference type="PANTHER" id="PTHR13678">
    <property type="entry name" value="VACUOLAR PROTEIN SORTING-ASSOCIATED PROTEIN 37"/>
    <property type="match status" value="1"/>
</dbReference>
<keyword evidence="5" id="KW-0653">Protein transport</keyword>
<evidence type="ECO:0000313" key="8">
    <source>
        <dbReference type="EMBL" id="VDK82894.1"/>
    </source>
</evidence>
<dbReference type="GO" id="GO:0031902">
    <property type="term" value="C:late endosome membrane"/>
    <property type="evidence" value="ECO:0007669"/>
    <property type="project" value="UniProtKB-SubCell"/>
</dbReference>
<evidence type="ECO:0000313" key="9">
    <source>
        <dbReference type="Proteomes" id="UP000277928"/>
    </source>
</evidence>
<organism evidence="8 9">
    <name type="scientific">Litomosoides sigmodontis</name>
    <name type="common">Filarial nematode worm</name>
    <dbReference type="NCBI Taxonomy" id="42156"/>
    <lineage>
        <taxon>Eukaryota</taxon>
        <taxon>Metazoa</taxon>
        <taxon>Ecdysozoa</taxon>
        <taxon>Nematoda</taxon>
        <taxon>Chromadorea</taxon>
        <taxon>Rhabditida</taxon>
        <taxon>Spirurina</taxon>
        <taxon>Spiruromorpha</taxon>
        <taxon>Filarioidea</taxon>
        <taxon>Onchocercidae</taxon>
        <taxon>Litomosoides</taxon>
    </lineage>
</organism>
<dbReference type="PANTHER" id="PTHR13678:SF27">
    <property type="entry name" value="LD45836P"/>
    <property type="match status" value="1"/>
</dbReference>
<dbReference type="OrthoDB" id="10004364at2759"/>
<dbReference type="Pfam" id="PF07200">
    <property type="entry name" value="Mod_r"/>
    <property type="match status" value="1"/>
</dbReference>
<accession>A0A3P6UXA6</accession>
<keyword evidence="9" id="KW-1185">Reference proteome</keyword>
<comment type="subcellular location">
    <subcellularLocation>
        <location evidence="1">Late endosome membrane</location>
        <topology evidence="1">Peripheral membrane protein</topology>
    </subcellularLocation>
</comment>